<dbReference type="SUPFAM" id="SSF47789">
    <property type="entry name" value="C-terminal domain of RNA polymerase alpha subunit"/>
    <property type="match status" value="1"/>
</dbReference>
<evidence type="ECO:0000256" key="7">
    <source>
        <dbReference type="ARBA" id="ARBA00023163"/>
    </source>
</evidence>
<protein>
    <recommendedName>
        <fullName evidence="3 11">DNA-directed RNA polymerase subunit alpha</fullName>
        <shortName evidence="11">RNAP subunit alpha</shortName>
        <ecNumber evidence="2 11">2.7.7.6</ecNumber>
    </recommendedName>
    <alternativeName>
        <fullName evidence="9 11">RNA polymerase subunit alpha</fullName>
    </alternativeName>
    <alternativeName>
        <fullName evidence="8 11">Transcriptase subunit alpha</fullName>
    </alternativeName>
</protein>
<dbReference type="Gene3D" id="1.10.150.20">
    <property type="entry name" value="5' to 3' exonuclease, C-terminal subdomain"/>
    <property type="match status" value="1"/>
</dbReference>
<name>A0A1F7I4J8_9BACT</name>
<dbReference type="HAMAP" id="MF_00059">
    <property type="entry name" value="RNApol_bact_RpoA"/>
    <property type="match status" value="1"/>
</dbReference>
<dbReference type="SUPFAM" id="SSF55257">
    <property type="entry name" value="RBP11-like subunits of RNA polymerase"/>
    <property type="match status" value="1"/>
</dbReference>
<keyword evidence="4 11" id="KW-0240">DNA-directed RNA polymerase</keyword>
<dbReference type="GO" id="GO:0046983">
    <property type="term" value="F:protein dimerization activity"/>
    <property type="evidence" value="ECO:0007669"/>
    <property type="project" value="InterPro"/>
</dbReference>
<dbReference type="AlphaFoldDB" id="A0A1F7I4J8"/>
<comment type="subunit">
    <text evidence="11">Homodimer. The RNAP catalytic core consists of 2 alpha, 1 beta, 1 beta' and 1 omega subunit. When a sigma factor is associated with the core the holoenzyme is formed, which can initiate transcription.</text>
</comment>
<dbReference type="NCBIfam" id="TIGR02027">
    <property type="entry name" value="rpoA"/>
    <property type="match status" value="1"/>
</dbReference>
<dbReference type="GO" id="GO:0006351">
    <property type="term" value="P:DNA-templated transcription"/>
    <property type="evidence" value="ECO:0007669"/>
    <property type="project" value="UniProtKB-UniRule"/>
</dbReference>
<dbReference type="EMBL" id="MGAC01000017">
    <property type="protein sequence ID" value="OGK38307.1"/>
    <property type="molecule type" value="Genomic_DNA"/>
</dbReference>
<feature type="region of interest" description="Alpha N-terminal domain (alpha-NTD)" evidence="11">
    <location>
        <begin position="1"/>
        <end position="225"/>
    </location>
</feature>
<comment type="function">
    <text evidence="11">DNA-dependent RNA polymerase catalyzes the transcription of DNA into RNA using the four ribonucleoside triphosphates as substrates.</text>
</comment>
<dbReference type="InterPro" id="IPR011773">
    <property type="entry name" value="DNA-dir_RpoA"/>
</dbReference>
<comment type="caution">
    <text evidence="13">The sequence shown here is derived from an EMBL/GenBank/DDBJ whole genome shotgun (WGS) entry which is preliminary data.</text>
</comment>
<dbReference type="EC" id="2.7.7.6" evidence="2 11"/>
<dbReference type="SUPFAM" id="SSF56553">
    <property type="entry name" value="Insert subdomain of RNA polymerase alpha subunit"/>
    <property type="match status" value="1"/>
</dbReference>
<dbReference type="Pfam" id="PF01193">
    <property type="entry name" value="RNA_pol_L"/>
    <property type="match status" value="1"/>
</dbReference>
<keyword evidence="7 11" id="KW-0804">Transcription</keyword>
<evidence type="ECO:0000256" key="3">
    <source>
        <dbReference type="ARBA" id="ARBA00015972"/>
    </source>
</evidence>
<keyword evidence="6 11" id="KW-0548">Nucleotidyltransferase</keyword>
<evidence type="ECO:0000259" key="12">
    <source>
        <dbReference type="SMART" id="SM00662"/>
    </source>
</evidence>
<comment type="catalytic activity">
    <reaction evidence="10 11">
        <text>RNA(n) + a ribonucleoside 5'-triphosphate = RNA(n+1) + diphosphate</text>
        <dbReference type="Rhea" id="RHEA:21248"/>
        <dbReference type="Rhea" id="RHEA-COMP:14527"/>
        <dbReference type="Rhea" id="RHEA-COMP:17342"/>
        <dbReference type="ChEBI" id="CHEBI:33019"/>
        <dbReference type="ChEBI" id="CHEBI:61557"/>
        <dbReference type="ChEBI" id="CHEBI:140395"/>
        <dbReference type="EC" id="2.7.7.6"/>
    </reaction>
</comment>
<reference evidence="13 14" key="1">
    <citation type="journal article" date="2016" name="Nat. Commun.">
        <title>Thousands of microbial genomes shed light on interconnected biogeochemical processes in an aquifer system.</title>
        <authorList>
            <person name="Anantharaman K."/>
            <person name="Brown C.T."/>
            <person name="Hug L.A."/>
            <person name="Sharon I."/>
            <person name="Castelle C.J."/>
            <person name="Probst A.J."/>
            <person name="Thomas B.C."/>
            <person name="Singh A."/>
            <person name="Wilkins M.J."/>
            <person name="Karaoz U."/>
            <person name="Brodie E.L."/>
            <person name="Williams K.H."/>
            <person name="Hubbard S.S."/>
            <person name="Banfield J.F."/>
        </authorList>
    </citation>
    <scope>NUCLEOTIDE SEQUENCE [LARGE SCALE GENOMIC DNA]</scope>
</reference>
<dbReference type="InterPro" id="IPR036603">
    <property type="entry name" value="RBP11-like"/>
</dbReference>
<dbReference type="GO" id="GO:0003677">
    <property type="term" value="F:DNA binding"/>
    <property type="evidence" value="ECO:0007669"/>
    <property type="project" value="UniProtKB-UniRule"/>
</dbReference>
<comment type="similarity">
    <text evidence="1 11">Belongs to the RNA polymerase alpha chain family.</text>
</comment>
<dbReference type="Proteomes" id="UP000176803">
    <property type="component" value="Unassembled WGS sequence"/>
</dbReference>
<evidence type="ECO:0000256" key="5">
    <source>
        <dbReference type="ARBA" id="ARBA00022679"/>
    </source>
</evidence>
<dbReference type="GO" id="GO:0000428">
    <property type="term" value="C:DNA-directed RNA polymerase complex"/>
    <property type="evidence" value="ECO:0007669"/>
    <property type="project" value="UniProtKB-KW"/>
</dbReference>
<gene>
    <name evidence="11" type="primary">rpoA</name>
    <name evidence="13" type="ORF">A3F03_01925</name>
</gene>
<evidence type="ECO:0000256" key="10">
    <source>
        <dbReference type="ARBA" id="ARBA00048552"/>
    </source>
</evidence>
<dbReference type="GO" id="GO:0003899">
    <property type="term" value="F:DNA-directed RNA polymerase activity"/>
    <property type="evidence" value="ECO:0007669"/>
    <property type="project" value="UniProtKB-UniRule"/>
</dbReference>
<dbReference type="InterPro" id="IPR011263">
    <property type="entry name" value="DNA-dir_RNA_pol_RpoA/D/Rpb3"/>
</dbReference>
<dbReference type="InterPro" id="IPR011262">
    <property type="entry name" value="DNA-dir_RNA_pol_insert"/>
</dbReference>
<evidence type="ECO:0000256" key="11">
    <source>
        <dbReference type="HAMAP-Rule" id="MF_00059"/>
    </source>
</evidence>
<evidence type="ECO:0000256" key="8">
    <source>
        <dbReference type="ARBA" id="ARBA00032524"/>
    </source>
</evidence>
<evidence type="ECO:0000256" key="2">
    <source>
        <dbReference type="ARBA" id="ARBA00012418"/>
    </source>
</evidence>
<evidence type="ECO:0000256" key="4">
    <source>
        <dbReference type="ARBA" id="ARBA00022478"/>
    </source>
</evidence>
<dbReference type="Gene3D" id="2.170.120.12">
    <property type="entry name" value="DNA-directed RNA polymerase, insert domain"/>
    <property type="match status" value="1"/>
</dbReference>
<evidence type="ECO:0000256" key="6">
    <source>
        <dbReference type="ARBA" id="ARBA00022695"/>
    </source>
</evidence>
<dbReference type="NCBIfam" id="NF003519">
    <property type="entry name" value="PRK05182.2-5"/>
    <property type="match status" value="1"/>
</dbReference>
<dbReference type="Pfam" id="PF03118">
    <property type="entry name" value="RNA_pol_A_CTD"/>
    <property type="match status" value="1"/>
</dbReference>
<dbReference type="GO" id="GO:0005737">
    <property type="term" value="C:cytoplasm"/>
    <property type="evidence" value="ECO:0007669"/>
    <property type="project" value="UniProtKB-ARBA"/>
</dbReference>
<proteinExistence type="inferred from homology"/>
<evidence type="ECO:0000256" key="1">
    <source>
        <dbReference type="ARBA" id="ARBA00007123"/>
    </source>
</evidence>
<comment type="domain">
    <text evidence="11">The N-terminal domain is essential for RNAP assembly and basal transcription, whereas the C-terminal domain is involved in interaction with transcriptional regulators and with upstream promoter elements.</text>
</comment>
<dbReference type="Gene3D" id="3.30.1360.10">
    <property type="entry name" value="RNA polymerase, RBP11-like subunit"/>
    <property type="match status" value="1"/>
</dbReference>
<evidence type="ECO:0000313" key="13">
    <source>
        <dbReference type="EMBL" id="OGK38307.1"/>
    </source>
</evidence>
<sequence>MVSPAFFIKKEEESSSYGRFIFEPLHQSFGNSLGNSLRRTLLSSLPGAAIGHVKVKGAPHLFSSIKGVKESVLDIVLNMKQLRFTTSGEGPFRISISAKGAKKIIGRDCKGDATVVNDDQYIAEITDNKVELEIEAVVEVGYGFVASEEKQEKETGFITIDSAFSPVRRVNFKIEEARVGRKTNFERLILEVWTDESVSPTEALKQSAALLSSYYGHMFSGKDVAKTEEEQAAQKESSAEALANKKIYETIIDELNLPSRVINALLRENIETVADLVKRGKENLVGLKGVGKKSIDLIEEELQKMGIELE</sequence>
<keyword evidence="5 11" id="KW-0808">Transferase</keyword>
<feature type="region of interest" description="Alpha C-terminal domain (alpha-CTD)" evidence="11">
    <location>
        <begin position="244"/>
        <end position="310"/>
    </location>
</feature>
<evidence type="ECO:0000256" key="9">
    <source>
        <dbReference type="ARBA" id="ARBA00033070"/>
    </source>
</evidence>
<dbReference type="CDD" id="cd06928">
    <property type="entry name" value="RNAP_alpha_NTD"/>
    <property type="match status" value="1"/>
</dbReference>
<organism evidence="13 14">
    <name type="scientific">Candidatus Roizmanbacteria bacterium RIFCSPHIGHO2_12_FULL_41_11</name>
    <dbReference type="NCBI Taxonomy" id="1802052"/>
    <lineage>
        <taxon>Bacteria</taxon>
        <taxon>Candidatus Roizmaniibacteriota</taxon>
    </lineage>
</organism>
<dbReference type="InterPro" id="IPR011260">
    <property type="entry name" value="RNAP_asu_C"/>
</dbReference>
<accession>A0A1F7I4J8</accession>
<dbReference type="InterPro" id="IPR036643">
    <property type="entry name" value="RNApol_insert_sf"/>
</dbReference>
<dbReference type="Pfam" id="PF01000">
    <property type="entry name" value="RNA_pol_A_bac"/>
    <property type="match status" value="1"/>
</dbReference>
<dbReference type="SMART" id="SM00662">
    <property type="entry name" value="RPOLD"/>
    <property type="match status" value="1"/>
</dbReference>
<feature type="domain" description="DNA-directed RNA polymerase RpoA/D/Rpb3-type" evidence="12">
    <location>
        <begin position="17"/>
        <end position="221"/>
    </location>
</feature>
<evidence type="ECO:0000313" key="14">
    <source>
        <dbReference type="Proteomes" id="UP000176803"/>
    </source>
</evidence>